<dbReference type="EMBL" id="GG662740">
    <property type="protein sequence ID" value="EAR92849.3"/>
    <property type="molecule type" value="Genomic_DNA"/>
</dbReference>
<gene>
    <name evidence="3" type="ORF">TTHERM_00294620</name>
</gene>
<sequence>MNKENIETTKSVQNMKQDKKFKSLSPYSIQAMPHKSIDLNGSKKTSTVNSPSNCQPQQQQNNPSGILKSSNFTQALNSLSQSSPKANMAGTLQRQFQEQKIKEQQNANYDPKSQENNQASKNKKGEFSNIFSSQGATLDTGCGQNNSLYNSQTQLNRTGLKQSSLHVSEGEVTPYKQNQLQKQNSSATIDEHGGSRRFSVFSKSSFCTSSSFLFGTRIFNKTQKSVPRVNMSTIFKNKAALYLDEALINTVDDLLDKGYEIVSAKKQERDILKDQEKAMLEECGNLEKEITPLIQRQIQCSEQINHQVGVQKQYEKEIDSLQDELEELSKQIQNRQTEISNTYDEFTNIIKNMEIENNKIKSDININKACHRQEANNQLLAKKQKESIQEGLSQQLIQLKADFESKKMVQADRLRKMENKQKMYIGILKH</sequence>
<dbReference type="HOGENOM" id="CLU_638579_0_0_1"/>
<keyword evidence="4" id="KW-1185">Reference proteome</keyword>
<organism evidence="3 4">
    <name type="scientific">Tetrahymena thermophila (strain SB210)</name>
    <dbReference type="NCBI Taxonomy" id="312017"/>
    <lineage>
        <taxon>Eukaryota</taxon>
        <taxon>Sar</taxon>
        <taxon>Alveolata</taxon>
        <taxon>Ciliophora</taxon>
        <taxon>Intramacronucleata</taxon>
        <taxon>Oligohymenophorea</taxon>
        <taxon>Hymenostomatida</taxon>
        <taxon>Tetrahymenina</taxon>
        <taxon>Tetrahymenidae</taxon>
        <taxon>Tetrahymena</taxon>
    </lineage>
</organism>
<feature type="region of interest" description="Disordered" evidence="2">
    <location>
        <begin position="101"/>
        <end position="123"/>
    </location>
</feature>
<proteinExistence type="predicted"/>
<protein>
    <submittedName>
        <fullName evidence="3">Uncharacterized protein</fullName>
    </submittedName>
</protein>
<dbReference type="InParanoid" id="I7M7E4"/>
<feature type="coiled-coil region" evidence="1">
    <location>
        <begin position="269"/>
        <end position="363"/>
    </location>
</feature>
<evidence type="ECO:0000313" key="4">
    <source>
        <dbReference type="Proteomes" id="UP000009168"/>
    </source>
</evidence>
<dbReference type="KEGG" id="tet:TTHERM_00294620"/>
<evidence type="ECO:0000256" key="1">
    <source>
        <dbReference type="SAM" id="Coils"/>
    </source>
</evidence>
<dbReference type="AlphaFoldDB" id="I7M7E4"/>
<accession>I7M7E4</accession>
<evidence type="ECO:0000313" key="3">
    <source>
        <dbReference type="EMBL" id="EAR92849.3"/>
    </source>
</evidence>
<dbReference type="GeneID" id="7833312"/>
<evidence type="ECO:0000256" key="2">
    <source>
        <dbReference type="SAM" id="MobiDB-lite"/>
    </source>
</evidence>
<name>I7M7E4_TETTS</name>
<feature type="compositionally biased region" description="Polar residues" evidence="2">
    <location>
        <begin position="175"/>
        <end position="188"/>
    </location>
</feature>
<feature type="region of interest" description="Disordered" evidence="2">
    <location>
        <begin position="162"/>
        <end position="192"/>
    </location>
</feature>
<feature type="compositionally biased region" description="Low complexity" evidence="2">
    <location>
        <begin position="49"/>
        <end position="64"/>
    </location>
</feature>
<keyword evidence="1" id="KW-0175">Coiled coil</keyword>
<feature type="region of interest" description="Disordered" evidence="2">
    <location>
        <begin position="1"/>
        <end position="69"/>
    </location>
</feature>
<dbReference type="Proteomes" id="UP000009168">
    <property type="component" value="Unassembled WGS sequence"/>
</dbReference>
<reference evidence="4" key="1">
    <citation type="journal article" date="2006" name="PLoS Biol.">
        <title>Macronuclear genome sequence of the ciliate Tetrahymena thermophila, a model eukaryote.</title>
        <authorList>
            <person name="Eisen J.A."/>
            <person name="Coyne R.S."/>
            <person name="Wu M."/>
            <person name="Wu D."/>
            <person name="Thiagarajan M."/>
            <person name="Wortman J.R."/>
            <person name="Badger J.H."/>
            <person name="Ren Q."/>
            <person name="Amedeo P."/>
            <person name="Jones K.M."/>
            <person name="Tallon L.J."/>
            <person name="Delcher A.L."/>
            <person name="Salzberg S.L."/>
            <person name="Silva J.C."/>
            <person name="Haas B.J."/>
            <person name="Majoros W.H."/>
            <person name="Farzad M."/>
            <person name="Carlton J.M."/>
            <person name="Smith R.K. Jr."/>
            <person name="Garg J."/>
            <person name="Pearlman R.E."/>
            <person name="Karrer K.M."/>
            <person name="Sun L."/>
            <person name="Manning G."/>
            <person name="Elde N.C."/>
            <person name="Turkewitz A.P."/>
            <person name="Asai D.J."/>
            <person name="Wilkes D.E."/>
            <person name="Wang Y."/>
            <person name="Cai H."/>
            <person name="Collins K."/>
            <person name="Stewart B.A."/>
            <person name="Lee S.R."/>
            <person name="Wilamowska K."/>
            <person name="Weinberg Z."/>
            <person name="Ruzzo W.L."/>
            <person name="Wloga D."/>
            <person name="Gaertig J."/>
            <person name="Frankel J."/>
            <person name="Tsao C.-C."/>
            <person name="Gorovsky M.A."/>
            <person name="Keeling P.J."/>
            <person name="Waller R.F."/>
            <person name="Patron N.J."/>
            <person name="Cherry J.M."/>
            <person name="Stover N.A."/>
            <person name="Krieger C.J."/>
            <person name="del Toro C."/>
            <person name="Ryder H.F."/>
            <person name="Williamson S.C."/>
            <person name="Barbeau R.A."/>
            <person name="Hamilton E.P."/>
            <person name="Orias E."/>
        </authorList>
    </citation>
    <scope>NUCLEOTIDE SEQUENCE [LARGE SCALE GENOMIC DNA]</scope>
    <source>
        <strain evidence="4">SB210</strain>
    </source>
</reference>
<dbReference type="RefSeq" id="XP_001013094.3">
    <property type="nucleotide sequence ID" value="XM_001013094.3"/>
</dbReference>